<dbReference type="PANTHER" id="PTHR24182:SF13">
    <property type="entry name" value="LD18443P"/>
    <property type="match status" value="1"/>
</dbReference>
<dbReference type="KEGG" id="tva:4758832"/>
<keyword evidence="3" id="KW-1185">Reference proteome</keyword>
<reference evidence="2" key="1">
    <citation type="submission" date="2006-10" db="EMBL/GenBank/DDBJ databases">
        <authorList>
            <person name="Amadeo P."/>
            <person name="Zhao Q."/>
            <person name="Wortman J."/>
            <person name="Fraser-Liggett C."/>
            <person name="Carlton J."/>
        </authorList>
    </citation>
    <scope>NUCLEOTIDE SEQUENCE</scope>
    <source>
        <strain evidence="2">G3</strain>
    </source>
</reference>
<dbReference type="EMBL" id="DS113582">
    <property type="protein sequence ID" value="EAY01008.1"/>
    <property type="molecule type" value="Genomic_DNA"/>
</dbReference>
<dbReference type="Pfam" id="PF11929">
    <property type="entry name" value="DUF3447"/>
    <property type="match status" value="1"/>
</dbReference>
<evidence type="ECO:0000259" key="1">
    <source>
        <dbReference type="Pfam" id="PF11929"/>
    </source>
</evidence>
<dbReference type="InParanoid" id="A2F269"/>
<organism evidence="2 3">
    <name type="scientific">Trichomonas vaginalis (strain ATCC PRA-98 / G3)</name>
    <dbReference type="NCBI Taxonomy" id="412133"/>
    <lineage>
        <taxon>Eukaryota</taxon>
        <taxon>Metamonada</taxon>
        <taxon>Parabasalia</taxon>
        <taxon>Trichomonadida</taxon>
        <taxon>Trichomonadidae</taxon>
        <taxon>Trichomonas</taxon>
    </lineage>
</organism>
<dbReference type="InterPro" id="IPR020683">
    <property type="entry name" value="DUF3447"/>
</dbReference>
<feature type="domain" description="DUF3447" evidence="1">
    <location>
        <begin position="186"/>
        <end position="240"/>
    </location>
</feature>
<dbReference type="RefSeq" id="XP_001330065.1">
    <property type="nucleotide sequence ID" value="XM_001330030.1"/>
</dbReference>
<name>A2F269_TRIV3</name>
<evidence type="ECO:0000313" key="2">
    <source>
        <dbReference type="EMBL" id="EAY01008.1"/>
    </source>
</evidence>
<protein>
    <recommendedName>
        <fullName evidence="1">DUF3447 domain-containing protein</fullName>
    </recommendedName>
</protein>
<evidence type="ECO:0000313" key="3">
    <source>
        <dbReference type="Proteomes" id="UP000001542"/>
    </source>
</evidence>
<dbReference type="VEuPathDB" id="TrichDB:TVAG_169110"/>
<reference evidence="2" key="2">
    <citation type="journal article" date="2007" name="Science">
        <title>Draft genome sequence of the sexually transmitted pathogen Trichomonas vaginalis.</title>
        <authorList>
            <person name="Carlton J.M."/>
            <person name="Hirt R.P."/>
            <person name="Silva J.C."/>
            <person name="Delcher A.L."/>
            <person name="Schatz M."/>
            <person name="Zhao Q."/>
            <person name="Wortman J.R."/>
            <person name="Bidwell S.L."/>
            <person name="Alsmark U.C.M."/>
            <person name="Besteiro S."/>
            <person name="Sicheritz-Ponten T."/>
            <person name="Noel C.J."/>
            <person name="Dacks J.B."/>
            <person name="Foster P.G."/>
            <person name="Simillion C."/>
            <person name="Van de Peer Y."/>
            <person name="Miranda-Saavedra D."/>
            <person name="Barton G.J."/>
            <person name="Westrop G.D."/>
            <person name="Mueller S."/>
            <person name="Dessi D."/>
            <person name="Fiori P.L."/>
            <person name="Ren Q."/>
            <person name="Paulsen I."/>
            <person name="Zhang H."/>
            <person name="Bastida-Corcuera F.D."/>
            <person name="Simoes-Barbosa A."/>
            <person name="Brown M.T."/>
            <person name="Hayes R.D."/>
            <person name="Mukherjee M."/>
            <person name="Okumura C.Y."/>
            <person name="Schneider R."/>
            <person name="Smith A.J."/>
            <person name="Vanacova S."/>
            <person name="Villalvazo M."/>
            <person name="Haas B.J."/>
            <person name="Pertea M."/>
            <person name="Feldblyum T.V."/>
            <person name="Utterback T.R."/>
            <person name="Shu C.L."/>
            <person name="Osoegawa K."/>
            <person name="de Jong P.J."/>
            <person name="Hrdy I."/>
            <person name="Horvathova L."/>
            <person name="Zubacova Z."/>
            <person name="Dolezal P."/>
            <person name="Malik S.B."/>
            <person name="Logsdon J.M. Jr."/>
            <person name="Henze K."/>
            <person name="Gupta A."/>
            <person name="Wang C.C."/>
            <person name="Dunne R.L."/>
            <person name="Upcroft J.A."/>
            <person name="Upcroft P."/>
            <person name="White O."/>
            <person name="Salzberg S.L."/>
            <person name="Tang P."/>
            <person name="Chiu C.-H."/>
            <person name="Lee Y.-S."/>
            <person name="Embley T.M."/>
            <person name="Coombs G.H."/>
            <person name="Mottram J.C."/>
            <person name="Tachezy J."/>
            <person name="Fraser-Liggett C.M."/>
            <person name="Johnson P.J."/>
        </authorList>
    </citation>
    <scope>NUCLEOTIDE SEQUENCE [LARGE SCALE GENOMIC DNA]</scope>
    <source>
        <strain evidence="2">G3</strain>
    </source>
</reference>
<proteinExistence type="predicted"/>
<dbReference type="PANTHER" id="PTHR24182">
    <property type="entry name" value="ANKYRIN REPEAT AND SOCS BOX CONTAINING 4"/>
    <property type="match status" value="1"/>
</dbReference>
<dbReference type="AlphaFoldDB" id="A2F269"/>
<gene>
    <name evidence="2" type="ORF">TVAG_154780</name>
</gene>
<dbReference type="VEuPathDB" id="TrichDB:TVAGG3_0163750"/>
<dbReference type="Proteomes" id="UP000001542">
    <property type="component" value="Unassembled WGS sequence"/>
</dbReference>
<dbReference type="SUPFAM" id="SSF48403">
    <property type="entry name" value="Ankyrin repeat"/>
    <property type="match status" value="1"/>
</dbReference>
<sequence>MACESIKQYDDFIETYEKLYHLKSTDSFEEIMNNVTNILINKYKVSIEQCIRRILQANKYNYRAQPLYGKLLNQIFTTYSVKTSSLNKILPADNIQDVLKNLNLKITTKGDKICQVKNISEKKDEVENMIMNDDIEKFKNYVLSNSVDKITMNVPIFEGVDKSDLIEVCAYYGAVNIFNFLHSDMNQKITPMCYRLSVVGANIDIINQCNNETEFNLSCIGMAISSHNNKFIEFALSNNSLNLL</sequence>
<accession>A2F269</accession>
<dbReference type="InterPro" id="IPR036770">
    <property type="entry name" value="Ankyrin_rpt-contain_sf"/>
</dbReference>